<proteinExistence type="predicted"/>
<dbReference type="OMA" id="CGMHISR"/>
<dbReference type="InParanoid" id="E5AA47"/>
<feature type="region of interest" description="Disordered" evidence="1">
    <location>
        <begin position="799"/>
        <end position="947"/>
    </location>
</feature>
<feature type="compositionally biased region" description="Acidic residues" evidence="1">
    <location>
        <begin position="906"/>
        <end position="920"/>
    </location>
</feature>
<gene>
    <name evidence="2" type="ORF">LEMA_P016680.1</name>
</gene>
<dbReference type="eggNOG" id="ENOG502S27H">
    <property type="taxonomic scope" value="Eukaryota"/>
</dbReference>
<evidence type="ECO:0000313" key="2">
    <source>
        <dbReference type="EMBL" id="CBY00538.1"/>
    </source>
</evidence>
<feature type="compositionally biased region" description="Basic residues" evidence="1">
    <location>
        <begin position="931"/>
        <end position="947"/>
    </location>
</feature>
<reference evidence="3" key="1">
    <citation type="journal article" date="2011" name="Nat. Commun.">
        <title>Effector diversification within compartments of the Leptosphaeria maculans genome affected by Repeat-Induced Point mutations.</title>
        <authorList>
            <person name="Rouxel T."/>
            <person name="Grandaubert J."/>
            <person name="Hane J.K."/>
            <person name="Hoede C."/>
            <person name="van de Wouw A.P."/>
            <person name="Couloux A."/>
            <person name="Dominguez V."/>
            <person name="Anthouard V."/>
            <person name="Bally P."/>
            <person name="Bourras S."/>
            <person name="Cozijnsen A.J."/>
            <person name="Ciuffetti L.M."/>
            <person name="Degrave A."/>
            <person name="Dilmaghani A."/>
            <person name="Duret L."/>
            <person name="Fudal I."/>
            <person name="Goodwin S.B."/>
            <person name="Gout L."/>
            <person name="Glaser N."/>
            <person name="Linglin J."/>
            <person name="Kema G.H.J."/>
            <person name="Lapalu N."/>
            <person name="Lawrence C.B."/>
            <person name="May K."/>
            <person name="Meyer M."/>
            <person name="Ollivier B."/>
            <person name="Poulain J."/>
            <person name="Schoch C.L."/>
            <person name="Simon A."/>
            <person name="Spatafora J.W."/>
            <person name="Stachowiak A."/>
            <person name="Turgeon B.G."/>
            <person name="Tyler B.M."/>
            <person name="Vincent D."/>
            <person name="Weissenbach J."/>
            <person name="Amselem J."/>
            <person name="Quesneville H."/>
            <person name="Oliver R.P."/>
            <person name="Wincker P."/>
            <person name="Balesdent M.-H."/>
            <person name="Howlett B.J."/>
        </authorList>
    </citation>
    <scope>NUCLEOTIDE SEQUENCE [LARGE SCALE GENOMIC DNA]</scope>
    <source>
        <strain evidence="3">JN3 / isolate v23.1.3 / race Av1-4-5-6-7-8</strain>
    </source>
</reference>
<feature type="compositionally biased region" description="Basic and acidic residues" evidence="1">
    <location>
        <begin position="799"/>
        <end position="808"/>
    </location>
</feature>
<dbReference type="AlphaFoldDB" id="E5AA47"/>
<feature type="compositionally biased region" description="Acidic residues" evidence="1">
    <location>
        <begin position="848"/>
        <end position="868"/>
    </location>
</feature>
<dbReference type="HOGENOM" id="CLU_306558_0_0_1"/>
<feature type="compositionally biased region" description="Basic and acidic residues" evidence="1">
    <location>
        <begin position="69"/>
        <end position="81"/>
    </location>
</feature>
<accession>E5AA47</accession>
<evidence type="ECO:0000313" key="3">
    <source>
        <dbReference type="Proteomes" id="UP000002668"/>
    </source>
</evidence>
<sequence>MSADDNLPWTTSRCNRLLRPLSSKLAKLRKELERPRSAAGEPRAASSAFATKGSPHKTTNFTRPVHKPRGFDKASDPDWKPGVKPVSSKRTYGGRGRRKVLGVQRGDSSVSHVARPGEIAFTPLVARMGTQLQSSPMAQISPLKKYGKNKGPLLVGFDLSQAPKHLSADVHKLVQGLLEAYANLLQATTTGNEKRWKGTRPLMSTCLRKMPAYIELEEHFAKMDKLEEEEDDDRDISNEIYEHLELVFEQRVGSGWRPFKQVVRAHATSLLCNAISDELLGLDSLSVLVTHCLNVSAWDEAERLLLAYVPLIEALVMPVYIKSDLFDAQRQPYLNLFRRFVQRTGRFRLMYDLLQHLVALELLPLEWLATECMRPLWDRLVRTISENDHRTLNNAFRFMETVTLASVGLPDARLLEDEMTGSTSRRFVPSSREELRLALNTTFSSLLTVLCSIALVSNNREDSAGKVVAQRITQVLDAVAVAMSIREDFHDELRLLDADPEDAQTFAQRALSINFATVLVHLEGCSDVSKPFLRISTLNDIVNWTATQFNIKGINFATVLAGLPSLVASIARGTGRIWQDDGFDQIQRLVATLMSTSGLRLPHKLWTLKRVALESAMEFAYGTGDVEHMVFARSIEETMRTQGRVVIVQSPEKDAPPTAGGGFKWEEGIGEWVACTPFAKHNVKRQARKPIRALDLLPTPIQSEDEKGLASENDSGLLCGDEDSLWEATAFPFEDDGDAVPQSSPIKKALPMSISSLGKRTRASSPMVLISSKRMQMTPPGSPTVPFYPMLQDDIQVEEKREEREGAPRRSRRSKLGVKDITSRLRTQRSRRSLESGLRNIRRPTYIEPDDVDDSEMENPSLEDDEEAASPSSPAPPLRPHKRLRTSLRRRTSHHHQTYEDKKLDLEDEDEDDKEKEDPDELAKTPVRPRAWARRTRTSRRHALPKTQICKHRLAMRKRLATFAESEAGSGSEDELSFQ</sequence>
<dbReference type="VEuPathDB" id="FungiDB:LEMA_P016680.1"/>
<name>E5AA47_LEPMJ</name>
<protein>
    <submittedName>
        <fullName evidence="2">Uncharacterized protein</fullName>
    </submittedName>
</protein>
<feature type="region of interest" description="Disordered" evidence="1">
    <location>
        <begin position="28"/>
        <end position="109"/>
    </location>
</feature>
<dbReference type="EMBL" id="FP929138">
    <property type="protein sequence ID" value="CBY00538.1"/>
    <property type="molecule type" value="Genomic_DNA"/>
</dbReference>
<evidence type="ECO:0000256" key="1">
    <source>
        <dbReference type="SAM" id="MobiDB-lite"/>
    </source>
</evidence>
<dbReference type="RefSeq" id="XP_003844017.1">
    <property type="nucleotide sequence ID" value="XM_003843969.1"/>
</dbReference>
<organism evidence="3">
    <name type="scientific">Leptosphaeria maculans (strain JN3 / isolate v23.1.3 / race Av1-4-5-6-7-8)</name>
    <name type="common">Blackleg fungus</name>
    <name type="synonym">Phoma lingam</name>
    <dbReference type="NCBI Taxonomy" id="985895"/>
    <lineage>
        <taxon>Eukaryota</taxon>
        <taxon>Fungi</taxon>
        <taxon>Dikarya</taxon>
        <taxon>Ascomycota</taxon>
        <taxon>Pezizomycotina</taxon>
        <taxon>Dothideomycetes</taxon>
        <taxon>Pleosporomycetidae</taxon>
        <taxon>Pleosporales</taxon>
        <taxon>Pleosporineae</taxon>
        <taxon>Leptosphaeriaceae</taxon>
        <taxon>Plenodomus</taxon>
        <taxon>Plenodomus lingam/Leptosphaeria maculans species complex</taxon>
    </lineage>
</organism>
<feature type="compositionally biased region" description="Basic residues" evidence="1">
    <location>
        <begin position="879"/>
        <end position="896"/>
    </location>
</feature>
<dbReference type="Proteomes" id="UP000002668">
    <property type="component" value="Genome"/>
</dbReference>
<keyword evidence="3" id="KW-1185">Reference proteome</keyword>
<dbReference type="GeneID" id="13291561"/>
<dbReference type="OrthoDB" id="4159838at2759"/>